<reference evidence="2" key="1">
    <citation type="submission" date="2013-03" db="EMBL/GenBank/DDBJ databases">
        <title>Genome sequence of Chthonomonas calidirosea, the first sequenced genome from the Armatimonadetes phylum (formally candidate division OP10).</title>
        <authorList>
            <person name="Lee K.C.Y."/>
            <person name="Morgan X.C."/>
            <person name="Dunfield P.F."/>
            <person name="Tamas I."/>
            <person name="Houghton K.M."/>
            <person name="Vyssotski M."/>
            <person name="Ryan J.L.J."/>
            <person name="Lagutin K."/>
            <person name="McDonald I.R."/>
            <person name="Stott M.B."/>
        </authorList>
    </citation>
    <scope>NUCLEOTIDE SEQUENCE [LARGE SCALE GENOMIC DNA]</scope>
    <source>
        <strain evidence="2">DSM 23976 / ICMP 18418 / T49</strain>
    </source>
</reference>
<evidence type="ECO:0000313" key="2">
    <source>
        <dbReference type="Proteomes" id="UP000014227"/>
    </source>
</evidence>
<organism evidence="1 2">
    <name type="scientific">Chthonomonas calidirosea (strain DSM 23976 / ICMP 18418 / T49)</name>
    <dbReference type="NCBI Taxonomy" id="1303518"/>
    <lineage>
        <taxon>Bacteria</taxon>
        <taxon>Bacillati</taxon>
        <taxon>Armatimonadota</taxon>
        <taxon>Chthonomonadia</taxon>
        <taxon>Chthonomonadales</taxon>
        <taxon>Chthonomonadaceae</taxon>
        <taxon>Chthonomonas</taxon>
    </lineage>
</organism>
<dbReference type="AlphaFoldDB" id="S0EV03"/>
<dbReference type="Proteomes" id="UP000014227">
    <property type="component" value="Chromosome I"/>
</dbReference>
<name>S0EV03_CHTCT</name>
<dbReference type="EMBL" id="HF951689">
    <property type="protein sequence ID" value="CCW35216.1"/>
    <property type="molecule type" value="Genomic_DNA"/>
</dbReference>
<keyword evidence="2" id="KW-1185">Reference proteome</keyword>
<dbReference type="HOGENOM" id="CLU_2895867_0_0_0"/>
<evidence type="ECO:0000313" key="1">
    <source>
        <dbReference type="EMBL" id="CCW35216.1"/>
    </source>
</evidence>
<dbReference type="RefSeq" id="WP_016482755.1">
    <property type="nucleotide sequence ID" value="NC_021487.1"/>
</dbReference>
<dbReference type="InParanoid" id="S0EV03"/>
<proteinExistence type="predicted"/>
<dbReference type="STRING" id="454171.CP488_02697"/>
<protein>
    <submittedName>
        <fullName evidence="1">Uncharacterized protein</fullName>
    </submittedName>
</protein>
<gene>
    <name evidence="1" type="ORF">CCALI_01399</name>
</gene>
<sequence>MLTIRADQLKIKSKVVPDAVRPLVQEELQKVIPVLAQQIQTWADGAIQRTAQKLEGSSNSNS</sequence>
<dbReference type="KEGG" id="ccz:CCALI_01399"/>
<accession>S0EV03</accession>
<dbReference type="PATRIC" id="fig|1303518.3.peg.1430"/>